<dbReference type="EMBL" id="CP001099">
    <property type="protein sequence ID" value="ACF10595.1"/>
    <property type="molecule type" value="Genomic_DNA"/>
</dbReference>
<dbReference type="AlphaFoldDB" id="B3QR69"/>
<protein>
    <recommendedName>
        <fullName evidence="3">DUF2971 domain-containing protein</fullName>
    </recommendedName>
</protein>
<reference evidence="1" key="1">
    <citation type="submission" date="2008-06" db="EMBL/GenBank/DDBJ databases">
        <title>Complete sequence of Chlorobaculum parvum NCIB 8327.</title>
        <authorList>
            <consortium name="US DOE Joint Genome Institute"/>
            <person name="Lucas S."/>
            <person name="Copeland A."/>
            <person name="Lapidus A."/>
            <person name="Glavina del Rio T."/>
            <person name="Dalin E."/>
            <person name="Tice H."/>
            <person name="Bruce D."/>
            <person name="Goodwin L."/>
            <person name="Pitluck S."/>
            <person name="Schmutz J."/>
            <person name="Larimer F."/>
            <person name="Land M."/>
            <person name="Hauser L."/>
            <person name="Kyrpides N."/>
            <person name="Mikhailova N."/>
            <person name="Zhao F."/>
            <person name="Li T."/>
            <person name="Liu Z."/>
            <person name="Overmann J."/>
            <person name="Bryant D.A."/>
            <person name="Richardson P."/>
        </authorList>
    </citation>
    <scope>NUCLEOTIDE SEQUENCE [LARGE SCALE GENOMIC DNA]</scope>
    <source>
        <strain evidence="1">NCIB 8327</strain>
    </source>
</reference>
<sequence length="229" mass="26264">MSEFNLMSLLYKFRPAEPLSYLIDILLEQRLYCSKYEELNDPFEGQFIEEILDTPELRMAMYAVAKTGLGFSPTNKPISRMMKSVTDLPMSKHDDLRICSLTSTLCDVRMWSLYASGHKGVAFELDFSGLDINAHQVIYEPALKKWSTTLMGAPSAEQVLTRKTEHWTYEQEYRIFARDEYVSVANRIRRVILGARATPMLENLVRRLAGEQVEVVRASLDVDGVRIPN</sequence>
<dbReference type="InterPro" id="IPR021352">
    <property type="entry name" value="DUF2971"/>
</dbReference>
<name>B3QR69_CHLP8</name>
<dbReference type="KEGG" id="cpc:Cpar_0168"/>
<evidence type="ECO:0008006" key="3">
    <source>
        <dbReference type="Google" id="ProtNLM"/>
    </source>
</evidence>
<evidence type="ECO:0000313" key="1">
    <source>
        <dbReference type="EMBL" id="ACF10595.1"/>
    </source>
</evidence>
<keyword evidence="2" id="KW-1185">Reference proteome</keyword>
<dbReference type="OrthoDB" id="190848at2"/>
<proteinExistence type="predicted"/>
<dbReference type="Proteomes" id="UP000008811">
    <property type="component" value="Chromosome"/>
</dbReference>
<dbReference type="STRING" id="517417.Cpar_0168"/>
<organism evidence="1 2">
    <name type="scientific">Chlorobaculum parvum (strain DSM 263 / NCIMB 8327)</name>
    <name type="common">Chlorobium vibrioforme subsp. thiosulfatophilum</name>
    <dbReference type="NCBI Taxonomy" id="517417"/>
    <lineage>
        <taxon>Bacteria</taxon>
        <taxon>Pseudomonadati</taxon>
        <taxon>Chlorobiota</taxon>
        <taxon>Chlorobiia</taxon>
        <taxon>Chlorobiales</taxon>
        <taxon>Chlorobiaceae</taxon>
        <taxon>Chlorobaculum</taxon>
    </lineage>
</organism>
<evidence type="ECO:0000313" key="2">
    <source>
        <dbReference type="Proteomes" id="UP000008811"/>
    </source>
</evidence>
<dbReference type="HOGENOM" id="CLU_050666_1_1_10"/>
<gene>
    <name evidence="1" type="ordered locus">Cpar_0168</name>
</gene>
<accession>B3QR69</accession>
<dbReference type="Pfam" id="PF11185">
    <property type="entry name" value="DUF2971"/>
    <property type="match status" value="1"/>
</dbReference>